<gene>
    <name evidence="6" type="primary">LOC109463351</name>
</gene>
<dbReference type="GeneID" id="109463351"/>
<evidence type="ECO:0000256" key="1">
    <source>
        <dbReference type="ARBA" id="ARBA00022614"/>
    </source>
</evidence>
<evidence type="ECO:0000256" key="2">
    <source>
        <dbReference type="ARBA" id="ARBA00022737"/>
    </source>
</evidence>
<dbReference type="Pfam" id="PF13855">
    <property type="entry name" value="LRR_8"/>
    <property type="match status" value="1"/>
</dbReference>
<keyword evidence="4" id="KW-1133">Transmembrane helix</keyword>
<feature type="non-terminal residue" evidence="6">
    <location>
        <position position="1"/>
    </location>
</feature>
<feature type="compositionally biased region" description="Polar residues" evidence="3">
    <location>
        <begin position="483"/>
        <end position="499"/>
    </location>
</feature>
<evidence type="ECO:0000313" key="5">
    <source>
        <dbReference type="Proteomes" id="UP000515135"/>
    </source>
</evidence>
<dbReference type="PROSITE" id="PS51450">
    <property type="entry name" value="LRR"/>
    <property type="match status" value="1"/>
</dbReference>
<keyword evidence="1" id="KW-0433">Leucine-rich repeat</keyword>
<dbReference type="SUPFAM" id="SSF52058">
    <property type="entry name" value="L domain-like"/>
    <property type="match status" value="1"/>
</dbReference>
<protein>
    <submittedName>
        <fullName evidence="6">Uncharacterized protein LOC109463351</fullName>
    </submittedName>
</protein>
<dbReference type="PANTHER" id="PTHR24366">
    <property type="entry name" value="IG(IMMUNOGLOBULIN) AND LRR(LEUCINE RICH REPEAT) DOMAINS"/>
    <property type="match status" value="1"/>
</dbReference>
<dbReference type="InterPro" id="IPR003591">
    <property type="entry name" value="Leu-rich_rpt_typical-subtyp"/>
</dbReference>
<keyword evidence="5" id="KW-1185">Reference proteome</keyword>
<keyword evidence="4" id="KW-0812">Transmembrane</keyword>
<organism evidence="5 6">
    <name type="scientific">Branchiostoma belcheri</name>
    <name type="common">Amphioxus</name>
    <dbReference type="NCBI Taxonomy" id="7741"/>
    <lineage>
        <taxon>Eukaryota</taxon>
        <taxon>Metazoa</taxon>
        <taxon>Chordata</taxon>
        <taxon>Cephalochordata</taxon>
        <taxon>Leptocardii</taxon>
        <taxon>Amphioxiformes</taxon>
        <taxon>Branchiostomatidae</taxon>
        <taxon>Branchiostoma</taxon>
    </lineage>
</organism>
<feature type="region of interest" description="Disordered" evidence="3">
    <location>
        <begin position="483"/>
        <end position="505"/>
    </location>
</feature>
<evidence type="ECO:0000256" key="4">
    <source>
        <dbReference type="SAM" id="Phobius"/>
    </source>
</evidence>
<proteinExistence type="predicted"/>
<dbReference type="RefSeq" id="XP_019615683.1">
    <property type="nucleotide sequence ID" value="XM_019760124.1"/>
</dbReference>
<dbReference type="AlphaFoldDB" id="A0A6P4XUE4"/>
<feature type="transmembrane region" description="Helical" evidence="4">
    <location>
        <begin position="167"/>
        <end position="190"/>
    </location>
</feature>
<dbReference type="InterPro" id="IPR032675">
    <property type="entry name" value="LRR_dom_sf"/>
</dbReference>
<keyword evidence="4" id="KW-0472">Membrane</keyword>
<sequence>DDSLTDKLDTNTLEQCRQVWEYAGGIAMDLGGSSYFQLVSLSTGNSTFEGVGMSFVQTQDTNTLTTRESGYGQTHTAITNANHDHAKNITCILLTKDKHTTLFFTTPQDQLQTHKATYSTETGHSVSLTHYTKHTEKYYPSSEMVGNSTLKASSTSGPDMPLSTDHVLISVVAVSALVGLVLSSLLVLVLKLCSKGTSEDERDSDDAHVWTVPPGVAFPGLLRSASLPARGKMALDAVVSCRSLPVVLHSVQPTYSEIPDDVACAQRPLPSLPHDDVMVRSASLPARTRGSAPDDAASCRSLPTVLQSIEPTYSEIPDHMAAAQRPLPALPRTSWEITEHGAAAQRPLPVPHHTYSEIPDDESGPMPFYTDPGGFSLHVVKNRGQNKRAFRNVTTTFNRHLSGRSMATYGSAEQNKAQGDSVYRMAIDVQGIRARRNLRTGLVSQAIDQSVRTYVNVTDAILSRGQEVTEAHIAFLTSPGTSGTGSWEISGEGTRNTPQRAPLPTVTLPNTYWPWEIPGKGTSNTARRVSLPTVTLPNTYWPWEIPGEETRNTPMHARVRSGARENAAMLFLLLFIATCTASDGPGSPQCKVAGWRVCVPLNGKMGQMKVSGTCVVCGVQIEGVAPVSPFSFLAGAQHVAIRGYPFHVLSANSLTPLEHSVVLTLALLNAKITDVKNNTLAGFSSLVQLSLDSNRLTNVKKTWFTAGLKNLRWLTLSNNYIKQIQPGSFANLTRLYGLNLKNNLLQVVDPAWLFGLKGHMLMNLGLNAINSIAPGSFRDIQLYWLDLSGTDLSCLDEDVFRGQSWLGRLRVSSGTLSSVHDAKPHEMTWSLQRFFLAMRGSAVLAVVVPRFHFCVSHNRVTPGFSFWWMFDSSDSVPYNIAPTAYACGIFKSSLISIQPPVVVLAIDDSLTDKLETNSPEQCRQVWEYDGGIAMELGGSSYFRLVSLSTGNSTFEGVGMSFAQTQDTNTLTTTESGYGQTHTAITNANHDHAKNITCILLTKDKHTTLFFTTPQDQLQTHKATYSTETGHS</sequence>
<dbReference type="KEGG" id="bbel:109463351"/>
<dbReference type="Gene3D" id="3.80.10.10">
    <property type="entry name" value="Ribonuclease Inhibitor"/>
    <property type="match status" value="1"/>
</dbReference>
<dbReference type="InterPro" id="IPR001611">
    <property type="entry name" value="Leu-rich_rpt"/>
</dbReference>
<feature type="non-terminal residue" evidence="6">
    <location>
        <position position="1031"/>
    </location>
</feature>
<dbReference type="SMART" id="SM00369">
    <property type="entry name" value="LRR_TYP"/>
    <property type="match status" value="4"/>
</dbReference>
<keyword evidence="2" id="KW-0677">Repeat</keyword>
<reference evidence="6" key="1">
    <citation type="submission" date="2025-08" db="UniProtKB">
        <authorList>
            <consortium name="RefSeq"/>
        </authorList>
    </citation>
    <scope>IDENTIFICATION</scope>
    <source>
        <tissue evidence="6">Gonad</tissue>
    </source>
</reference>
<dbReference type="Proteomes" id="UP000515135">
    <property type="component" value="Unplaced"/>
</dbReference>
<name>A0A6P4XUE4_BRABE</name>
<feature type="region of interest" description="Disordered" evidence="3">
    <location>
        <begin position="343"/>
        <end position="364"/>
    </location>
</feature>
<evidence type="ECO:0000313" key="6">
    <source>
        <dbReference type="RefSeq" id="XP_019615683.1"/>
    </source>
</evidence>
<evidence type="ECO:0000256" key="3">
    <source>
        <dbReference type="SAM" id="MobiDB-lite"/>
    </source>
</evidence>
<dbReference type="FunFam" id="3.80.10.10:FF:001023">
    <property type="entry name" value="Uncharacterized protein"/>
    <property type="match status" value="1"/>
</dbReference>
<accession>A0A6P4XUE4</accession>